<proteinExistence type="predicted"/>
<gene>
    <name evidence="1" type="ORF">KM842_05735</name>
</gene>
<name>A0ACD1E7L7_9MICO</name>
<keyword evidence="2" id="KW-1185">Reference proteome</keyword>
<accession>A0ACD1E7L7</accession>
<sequence>MSPDAEATSERTDTLDAAASAGADTTSDTEARARWEAVLATLEATLDQDATPTPTAEDAAPWTGPAGLGPIPRDLVGRASRLLAAQRDRIAVVEEARRSTLDHLGALRAVDATRVPSGSVYLDASA</sequence>
<protein>
    <submittedName>
        <fullName evidence="1">Uncharacterized protein</fullName>
    </submittedName>
</protein>
<dbReference type="Proteomes" id="UP000681794">
    <property type="component" value="Chromosome"/>
</dbReference>
<evidence type="ECO:0000313" key="2">
    <source>
        <dbReference type="Proteomes" id="UP000681794"/>
    </source>
</evidence>
<reference evidence="1" key="1">
    <citation type="submission" date="2021-06" db="EMBL/GenBank/DDBJ databases">
        <authorList>
            <person name="Ellington A.J."/>
            <person name="Bryan N.C."/>
            <person name="Christner B.C."/>
            <person name="Reisch C.R."/>
        </authorList>
    </citation>
    <scope>NUCLEOTIDE SEQUENCE</scope>
    <source>
        <strain evidence="1">L6-1</strain>
    </source>
</reference>
<dbReference type="EMBL" id="CP076544">
    <property type="protein sequence ID" value="QWS34637.1"/>
    <property type="molecule type" value="Genomic_DNA"/>
</dbReference>
<evidence type="ECO:0000313" key="1">
    <source>
        <dbReference type="EMBL" id="QWS34637.1"/>
    </source>
</evidence>
<organism evidence="1 2">
    <name type="scientific">Curtobacterium aetherium</name>
    <dbReference type="NCBI Taxonomy" id="2841594"/>
    <lineage>
        <taxon>Bacteria</taxon>
        <taxon>Bacillati</taxon>
        <taxon>Actinomycetota</taxon>
        <taxon>Actinomycetes</taxon>
        <taxon>Micrococcales</taxon>
        <taxon>Microbacteriaceae</taxon>
        <taxon>Curtobacterium</taxon>
    </lineage>
</organism>